<feature type="compositionally biased region" description="Basic and acidic residues" evidence="1">
    <location>
        <begin position="31"/>
        <end position="46"/>
    </location>
</feature>
<organism evidence="2 3">
    <name type="scientific">Morus notabilis</name>
    <dbReference type="NCBI Taxonomy" id="981085"/>
    <lineage>
        <taxon>Eukaryota</taxon>
        <taxon>Viridiplantae</taxon>
        <taxon>Streptophyta</taxon>
        <taxon>Embryophyta</taxon>
        <taxon>Tracheophyta</taxon>
        <taxon>Spermatophyta</taxon>
        <taxon>Magnoliopsida</taxon>
        <taxon>eudicotyledons</taxon>
        <taxon>Gunneridae</taxon>
        <taxon>Pentapetalae</taxon>
        <taxon>rosids</taxon>
        <taxon>fabids</taxon>
        <taxon>Rosales</taxon>
        <taxon>Moraceae</taxon>
        <taxon>Moreae</taxon>
        <taxon>Morus</taxon>
    </lineage>
</organism>
<dbReference type="AlphaFoldDB" id="W9S636"/>
<keyword evidence="3" id="KW-1185">Reference proteome</keyword>
<name>W9S636_9ROSA</name>
<evidence type="ECO:0000256" key="1">
    <source>
        <dbReference type="SAM" id="MobiDB-lite"/>
    </source>
</evidence>
<gene>
    <name evidence="2" type="ORF">L484_022232</name>
</gene>
<sequence length="87" mass="10237">MTPVEECGADISTRSRDTYKVKKNLVSRYRPSRDKLKNDLTGKSGEDNSDPTFKFKYNITTRRSDQIRIITFRENVNLKRRMGEAYK</sequence>
<protein>
    <submittedName>
        <fullName evidence="2">Uncharacterized protein</fullName>
    </submittedName>
</protein>
<reference evidence="3" key="1">
    <citation type="submission" date="2013-01" db="EMBL/GenBank/DDBJ databases">
        <title>Draft Genome Sequence of a Mulberry Tree, Morus notabilis C.K. Schneid.</title>
        <authorList>
            <person name="He N."/>
            <person name="Zhao S."/>
        </authorList>
    </citation>
    <scope>NUCLEOTIDE SEQUENCE</scope>
</reference>
<feature type="region of interest" description="Disordered" evidence="1">
    <location>
        <begin position="30"/>
        <end position="51"/>
    </location>
</feature>
<dbReference type="Proteomes" id="UP000030645">
    <property type="component" value="Unassembled WGS sequence"/>
</dbReference>
<dbReference type="EMBL" id="KE346160">
    <property type="protein sequence ID" value="EXC28001.1"/>
    <property type="molecule type" value="Genomic_DNA"/>
</dbReference>
<accession>W9S636</accession>
<evidence type="ECO:0000313" key="3">
    <source>
        <dbReference type="Proteomes" id="UP000030645"/>
    </source>
</evidence>
<proteinExistence type="predicted"/>
<evidence type="ECO:0000313" key="2">
    <source>
        <dbReference type="EMBL" id="EXC28001.1"/>
    </source>
</evidence>